<evidence type="ECO:0000256" key="5">
    <source>
        <dbReference type="ARBA" id="ARBA00049203"/>
    </source>
</evidence>
<dbReference type="PANTHER" id="PTHR14189">
    <property type="entry name" value="PROTEIN PHOSPHATASE METHYLESTERASE-1 RELATED"/>
    <property type="match status" value="1"/>
</dbReference>
<name>A0A914KQ92_MELIC</name>
<protein>
    <recommendedName>
        <fullName evidence="2">protein phosphatase methylesterase-1</fullName>
        <ecNumber evidence="2">3.1.1.89</ecNumber>
    </recommendedName>
</protein>
<dbReference type="EC" id="3.1.1.89" evidence="2"/>
<dbReference type="GO" id="GO:0051723">
    <property type="term" value="F:protein methylesterase activity"/>
    <property type="evidence" value="ECO:0007669"/>
    <property type="project" value="UniProtKB-EC"/>
</dbReference>
<dbReference type="WBParaSite" id="Minc3s00055g02864">
    <property type="protein sequence ID" value="Minc3s00055g02864"/>
    <property type="gene ID" value="Minc3s00055g02864"/>
</dbReference>
<evidence type="ECO:0000259" key="6">
    <source>
        <dbReference type="Pfam" id="PF12697"/>
    </source>
</evidence>
<proteinExistence type="inferred from homology"/>
<dbReference type="Gene3D" id="3.40.50.1820">
    <property type="entry name" value="alpha/beta hydrolase"/>
    <property type="match status" value="2"/>
</dbReference>
<organism evidence="7 8">
    <name type="scientific">Meloidogyne incognita</name>
    <name type="common">Southern root-knot nematode worm</name>
    <name type="synonym">Oxyuris incognita</name>
    <dbReference type="NCBI Taxonomy" id="6306"/>
    <lineage>
        <taxon>Eukaryota</taxon>
        <taxon>Metazoa</taxon>
        <taxon>Ecdysozoa</taxon>
        <taxon>Nematoda</taxon>
        <taxon>Chromadorea</taxon>
        <taxon>Rhabditida</taxon>
        <taxon>Tylenchina</taxon>
        <taxon>Tylenchomorpha</taxon>
        <taxon>Tylenchoidea</taxon>
        <taxon>Meloidogynidae</taxon>
        <taxon>Meloidogyninae</taxon>
        <taxon>Meloidogyne</taxon>
        <taxon>Meloidogyne incognita group</taxon>
    </lineage>
</organism>
<dbReference type="AlphaFoldDB" id="A0A914KQ92"/>
<keyword evidence="3" id="KW-0719">Serine esterase</keyword>
<dbReference type="Proteomes" id="UP000887563">
    <property type="component" value="Unplaced"/>
</dbReference>
<dbReference type="InterPro" id="IPR016812">
    <property type="entry name" value="PPase_methylesterase_euk"/>
</dbReference>
<reference evidence="8" key="1">
    <citation type="submission" date="2022-11" db="UniProtKB">
        <authorList>
            <consortium name="WormBaseParasite"/>
        </authorList>
    </citation>
    <scope>IDENTIFICATION</scope>
</reference>
<comment type="similarity">
    <text evidence="1">Belongs to the AB hydrolase superfamily.</text>
</comment>
<dbReference type="InterPro" id="IPR029058">
    <property type="entry name" value="AB_hydrolase_fold"/>
</dbReference>
<dbReference type="Pfam" id="PF12697">
    <property type="entry name" value="Abhydrolase_6"/>
    <property type="match status" value="1"/>
</dbReference>
<keyword evidence="7" id="KW-1185">Reference proteome</keyword>
<evidence type="ECO:0000313" key="7">
    <source>
        <dbReference type="Proteomes" id="UP000887563"/>
    </source>
</evidence>
<evidence type="ECO:0000256" key="2">
    <source>
        <dbReference type="ARBA" id="ARBA00013111"/>
    </source>
</evidence>
<dbReference type="SUPFAM" id="SSF53474">
    <property type="entry name" value="alpha/beta-Hydrolases"/>
    <property type="match status" value="1"/>
</dbReference>
<accession>A0A914KQ92</accession>
<evidence type="ECO:0000256" key="4">
    <source>
        <dbReference type="ARBA" id="ARBA00022801"/>
    </source>
</evidence>
<evidence type="ECO:0000256" key="3">
    <source>
        <dbReference type="ARBA" id="ARBA00022487"/>
    </source>
</evidence>
<keyword evidence="4" id="KW-0378">Hydrolase</keyword>
<sequence>MLDFTPLDWNEFFDRKELLSINEDKFNVYLKGSKGPLFCLLHGGGYTGLTWACFSEQISSQIECQIIAPDLCDHGETRVEDNRDMSAERMAKDVCSIYHHLYAEKTTPPPLILIGHRDVCSIYHHLYAEKTTPPPLILIGHSMGGSIAINIANLSLLPNILAVSAIDVVEGSAIASLTFYATIF</sequence>
<evidence type="ECO:0000256" key="1">
    <source>
        <dbReference type="ARBA" id="ARBA00008645"/>
    </source>
</evidence>
<dbReference type="InterPro" id="IPR000073">
    <property type="entry name" value="AB_hydrolase_1"/>
</dbReference>
<feature type="domain" description="AB hydrolase-1" evidence="6">
    <location>
        <begin position="40"/>
        <end position="168"/>
    </location>
</feature>
<evidence type="ECO:0000313" key="8">
    <source>
        <dbReference type="WBParaSite" id="Minc3s00055g02864"/>
    </source>
</evidence>
<comment type="catalytic activity">
    <reaction evidence="5">
        <text>[phosphatase 2A protein]-C-terminal L-leucine methyl ester + H2O = [phosphatase 2A protein]-C-terminal L-leucine + methanol + H(+)</text>
        <dbReference type="Rhea" id="RHEA:48548"/>
        <dbReference type="Rhea" id="RHEA-COMP:12134"/>
        <dbReference type="Rhea" id="RHEA-COMP:12135"/>
        <dbReference type="ChEBI" id="CHEBI:15377"/>
        <dbReference type="ChEBI" id="CHEBI:15378"/>
        <dbReference type="ChEBI" id="CHEBI:17790"/>
        <dbReference type="ChEBI" id="CHEBI:90516"/>
        <dbReference type="ChEBI" id="CHEBI:90517"/>
        <dbReference type="EC" id="3.1.1.89"/>
    </reaction>
</comment>
<dbReference type="PANTHER" id="PTHR14189:SF0">
    <property type="entry name" value="PROTEIN PHOSPHATASE METHYLESTERASE 1"/>
    <property type="match status" value="1"/>
</dbReference>